<dbReference type="Gene3D" id="2.40.160.10">
    <property type="entry name" value="Porin"/>
    <property type="match status" value="1"/>
</dbReference>
<dbReference type="InterPro" id="IPR010870">
    <property type="entry name" value="Porin_O/P"/>
</dbReference>
<evidence type="ECO:0000313" key="3">
    <source>
        <dbReference type="Proteomes" id="UP000294498"/>
    </source>
</evidence>
<gene>
    <name evidence="2" type="ORF">EDB95_1280</name>
</gene>
<comment type="caution">
    <text evidence="2">The sequence shown here is derived from an EMBL/GenBank/DDBJ whole genome shotgun (WGS) entry which is preliminary data.</text>
</comment>
<dbReference type="OrthoDB" id="9807854at2"/>
<evidence type="ECO:0000256" key="1">
    <source>
        <dbReference type="SAM" id="SignalP"/>
    </source>
</evidence>
<dbReference type="EMBL" id="SODV01000001">
    <property type="protein sequence ID" value="TDX00261.1"/>
    <property type="molecule type" value="Genomic_DNA"/>
</dbReference>
<dbReference type="Pfam" id="PF07396">
    <property type="entry name" value="Porin_O_P"/>
    <property type="match status" value="1"/>
</dbReference>
<protein>
    <submittedName>
        <fullName evidence="2">Phosphate-selective porin</fullName>
    </submittedName>
</protein>
<dbReference type="AlphaFoldDB" id="A0A4R8DSY3"/>
<dbReference type="RefSeq" id="WP_133991666.1">
    <property type="nucleotide sequence ID" value="NZ_SODV01000001.1"/>
</dbReference>
<feature type="signal peptide" evidence="1">
    <location>
        <begin position="1"/>
        <end position="18"/>
    </location>
</feature>
<evidence type="ECO:0000313" key="2">
    <source>
        <dbReference type="EMBL" id="TDX00261.1"/>
    </source>
</evidence>
<sequence length="394" mass="44403">MRFVLTALLTLSIAGVWAQSGNDVLNLLTRKGTITKEEADSLRKVYTDEQRRNDNRLDSFPLRLARNLDLSGYTQVNYLNFQQSGKINGFQIKRARLDFQGHFSSKFDYRLLIDFVGNSGANGSAPTGGALVSPLLLDAYITYKPFTWLNVKAGQQLVQFSLENLTADRNLELVERSQVVNALVARKGDSGNGLVDSIGNQNGRDLGVQVNGSLFPIGDRHFVDYYIQILNGAGIDVSDNNNAKDVDARLVFHPIKALSIGGSYYNGYDRFTSSTTKDQGRIRWGADADLELDRWNLKGEWLRGQEGYKNVTLHDGYYAQAGYFLIKHTLQAVARYDVYDANVDKANLTTTYYDFGLNYFFNVWTKFQLYYSARAEQNAHVANNLFEAQFQLAF</sequence>
<keyword evidence="1" id="KW-0732">Signal</keyword>
<name>A0A4R8DSY3_9BACT</name>
<dbReference type="InterPro" id="IPR023614">
    <property type="entry name" value="Porin_dom_sf"/>
</dbReference>
<keyword evidence="3" id="KW-1185">Reference proteome</keyword>
<dbReference type="Proteomes" id="UP000294498">
    <property type="component" value="Unassembled WGS sequence"/>
</dbReference>
<reference evidence="2 3" key="1">
    <citation type="submission" date="2019-03" db="EMBL/GenBank/DDBJ databases">
        <title>Genomic Encyclopedia of Type Strains, Phase IV (KMG-IV): sequencing the most valuable type-strain genomes for metagenomic binning, comparative biology and taxonomic classification.</title>
        <authorList>
            <person name="Goeker M."/>
        </authorList>
    </citation>
    <scope>NUCLEOTIDE SEQUENCE [LARGE SCALE GENOMIC DNA]</scope>
    <source>
        <strain evidence="2 3">DSM 100059</strain>
    </source>
</reference>
<proteinExistence type="predicted"/>
<organism evidence="2 3">
    <name type="scientific">Dinghuibacter silviterrae</name>
    <dbReference type="NCBI Taxonomy" id="1539049"/>
    <lineage>
        <taxon>Bacteria</taxon>
        <taxon>Pseudomonadati</taxon>
        <taxon>Bacteroidota</taxon>
        <taxon>Chitinophagia</taxon>
        <taxon>Chitinophagales</taxon>
        <taxon>Chitinophagaceae</taxon>
        <taxon>Dinghuibacter</taxon>
    </lineage>
</organism>
<feature type="chain" id="PRO_5020269253" evidence="1">
    <location>
        <begin position="19"/>
        <end position="394"/>
    </location>
</feature>
<dbReference type="SUPFAM" id="SSF56935">
    <property type="entry name" value="Porins"/>
    <property type="match status" value="1"/>
</dbReference>
<accession>A0A4R8DSY3</accession>